<dbReference type="InterPro" id="IPR039119">
    <property type="entry name" value="ABT1/Esf2"/>
</dbReference>
<accession>A0ABV2AFF9</accession>
<reference evidence="1 2" key="1">
    <citation type="journal article" date="2024" name="BMC Biol.">
        <title>Comparative genomics of Ascetosporea gives new insight into the evolutionary basis for animal parasitism in Rhizaria.</title>
        <authorList>
            <person name="Hiltunen Thoren M."/>
            <person name="Onut-Brannstrom I."/>
            <person name="Alfjorden A."/>
            <person name="Peckova H."/>
            <person name="Swords F."/>
            <person name="Hooper C."/>
            <person name="Holzer A.S."/>
            <person name="Bass D."/>
            <person name="Burki F."/>
        </authorList>
    </citation>
    <scope>NUCLEOTIDE SEQUENCE [LARGE SCALE GENOMIC DNA]</scope>
    <source>
        <strain evidence="1">20-A016</strain>
    </source>
</reference>
<dbReference type="Proteomes" id="UP001439008">
    <property type="component" value="Unassembled WGS sequence"/>
</dbReference>
<sequence length="150" mass="17957">MSIRKRKKFENGWIEFADKNVAKNVANSLNKTKMGGSVKNKYREDLWNLKFLPGFKWHHLTEQIQYEQEIKELKMREAAREAEAEEKFYLKRVSQNNFLNKMAEENKEIDKTKNRIVNRTFRQSKSFNKTQKRSSTNVQIGNLRKILMIL</sequence>
<gene>
    <name evidence="1" type="ORF">MHBO_000391</name>
</gene>
<keyword evidence="2" id="KW-1185">Reference proteome</keyword>
<dbReference type="PANTHER" id="PTHR12311:SF7">
    <property type="entry name" value="ACTIVATOR OF BASAL TRANSCRIPTION 1"/>
    <property type="match status" value="1"/>
</dbReference>
<dbReference type="EMBL" id="JBDODL010000060">
    <property type="protein sequence ID" value="MES1918424.1"/>
    <property type="molecule type" value="Genomic_DNA"/>
</dbReference>
<name>A0ABV2AFF9_9EUKA</name>
<proteinExistence type="predicted"/>
<organism evidence="1 2">
    <name type="scientific">Bonamia ostreae</name>
    <dbReference type="NCBI Taxonomy" id="126728"/>
    <lineage>
        <taxon>Eukaryota</taxon>
        <taxon>Sar</taxon>
        <taxon>Rhizaria</taxon>
        <taxon>Endomyxa</taxon>
        <taxon>Ascetosporea</taxon>
        <taxon>Haplosporida</taxon>
        <taxon>Bonamia</taxon>
    </lineage>
</organism>
<evidence type="ECO:0000313" key="1">
    <source>
        <dbReference type="EMBL" id="MES1918424.1"/>
    </source>
</evidence>
<comment type="caution">
    <text evidence="1">The sequence shown here is derived from an EMBL/GenBank/DDBJ whole genome shotgun (WGS) entry which is preliminary data.</text>
</comment>
<evidence type="ECO:0008006" key="3">
    <source>
        <dbReference type="Google" id="ProtNLM"/>
    </source>
</evidence>
<protein>
    <recommendedName>
        <fullName evidence="3">Activator of basal transcription 1</fullName>
    </recommendedName>
</protein>
<evidence type="ECO:0000313" key="2">
    <source>
        <dbReference type="Proteomes" id="UP001439008"/>
    </source>
</evidence>
<dbReference type="PANTHER" id="PTHR12311">
    <property type="entry name" value="ACTIVATOR OF BASAL TRANSCRIPTION 1"/>
    <property type="match status" value="1"/>
</dbReference>